<feature type="domain" description="OmpR/PhoB-type" evidence="5">
    <location>
        <begin position="6"/>
        <end position="110"/>
    </location>
</feature>
<evidence type="ECO:0000256" key="3">
    <source>
        <dbReference type="PROSITE-ProRule" id="PRU01091"/>
    </source>
</evidence>
<evidence type="ECO:0000313" key="7">
    <source>
        <dbReference type="Proteomes" id="UP000219353"/>
    </source>
</evidence>
<dbReference type="InterPro" id="IPR011659">
    <property type="entry name" value="WD40"/>
</dbReference>
<dbReference type="SMART" id="SM00862">
    <property type="entry name" value="Trans_reg_C"/>
    <property type="match status" value="1"/>
</dbReference>
<evidence type="ECO:0000256" key="2">
    <source>
        <dbReference type="ARBA" id="ARBA00023125"/>
    </source>
</evidence>
<dbReference type="Pfam" id="PF00486">
    <property type="entry name" value="Trans_reg_C"/>
    <property type="match status" value="1"/>
</dbReference>
<dbReference type="AlphaFoldDB" id="A0A285IY44"/>
<keyword evidence="4" id="KW-1133">Transmembrane helix</keyword>
<dbReference type="PANTHER" id="PTHR36842">
    <property type="entry name" value="PROTEIN TOLB HOMOLOG"/>
    <property type="match status" value="1"/>
</dbReference>
<comment type="similarity">
    <text evidence="1">Belongs to the TolB family.</text>
</comment>
<dbReference type="CDD" id="cd00383">
    <property type="entry name" value="trans_reg_C"/>
    <property type="match status" value="1"/>
</dbReference>
<organism evidence="6 7">
    <name type="scientific">Arsukibacterium tuosuense</name>
    <dbReference type="NCBI Taxonomy" id="1323745"/>
    <lineage>
        <taxon>Bacteria</taxon>
        <taxon>Pseudomonadati</taxon>
        <taxon>Pseudomonadota</taxon>
        <taxon>Gammaproteobacteria</taxon>
        <taxon>Chromatiales</taxon>
        <taxon>Chromatiaceae</taxon>
        <taxon>Arsukibacterium</taxon>
    </lineage>
</organism>
<evidence type="ECO:0000313" key="6">
    <source>
        <dbReference type="EMBL" id="SNY52975.1"/>
    </source>
</evidence>
<dbReference type="InterPro" id="IPR036388">
    <property type="entry name" value="WH-like_DNA-bd_sf"/>
</dbReference>
<gene>
    <name evidence="6" type="ORF">SAMN06297280_2269</name>
</gene>
<dbReference type="PROSITE" id="PS51755">
    <property type="entry name" value="OMPR_PHOB"/>
    <property type="match status" value="1"/>
</dbReference>
<reference evidence="7" key="1">
    <citation type="submission" date="2017-09" db="EMBL/GenBank/DDBJ databases">
        <authorList>
            <person name="Varghese N."/>
            <person name="Submissions S."/>
        </authorList>
    </citation>
    <scope>NUCLEOTIDE SEQUENCE [LARGE SCALE GENOMIC DNA]</scope>
    <source>
        <strain evidence="7">CGMCC 1.12461</strain>
    </source>
</reference>
<dbReference type="GO" id="GO:0003677">
    <property type="term" value="F:DNA binding"/>
    <property type="evidence" value="ECO:0007669"/>
    <property type="project" value="UniProtKB-UniRule"/>
</dbReference>
<dbReference type="Gene3D" id="2.120.10.30">
    <property type="entry name" value="TolB, C-terminal domain"/>
    <property type="match status" value="3"/>
</dbReference>
<accession>A0A285IY44</accession>
<dbReference type="InterPro" id="IPR016032">
    <property type="entry name" value="Sig_transdc_resp-reg_C-effctor"/>
</dbReference>
<dbReference type="OrthoDB" id="8430416at2"/>
<sequence>MEIKPERSLLVGEWHYLAKEDKLVKLDQQGQIVATADLDNLGQKVVNYFIVHAGNLVTKDQLLADVWGIRDVSDGRVMRVIRAIRIALNDDTRQPTYIETIPKRGYRFIANVAEIPDKPLPENDTVTLAPVPAAVSPRRQASIWAGIVLAPVLVLLVWLLWLKPVTEDQPAEVNTIPLWRYTPITSLDGLEFYHNVSPDERFLVFSYARVDSEQIAVLNLQNLDSHRRVQITDDSANSLGAAFSPDGKQIAYHRMLPDRSCEIRLLELEPGQMVVKSDKLLTLCTPESVSARISWSPDGRYIVYPSLDPEQRQMVMMMYPVAGGTAEQLTVPPASSFGDYAGRYSRAGDKIAFIRDAAGAAQIWLLDLTNRATRLLVQIDDAYPGNIDWTLDDRSIIYPSGPTALGIVDVATGESRELAYTDNHASEIQLGAISGKIYASVGFFSHTNIKKVNNKLATATPTENLVFSSNRNESLVEINPQTDGPTAVVSRRSGLPQVWLFYLDGQQQQITHFETRERFRNMMFSPDGSQLLLHLNSGIWLLALDGQLRQIVGQKEEIVANPAWSRDGTEVFYAQSRQGRWDIMAASTDVEIEKRLLATDRELYIESFIAPYNIWRDANSKTFYIEYPNEAPRELKLDTTADQMFFKFDLRQHGFYYTYLLEDSYYQLRYFNLGTKDINLQVIDDYLYHSRFSMSADETEVYFLEAKRADFDIAEISF</sequence>
<feature type="DNA-binding region" description="OmpR/PhoB-type" evidence="3">
    <location>
        <begin position="6"/>
        <end position="110"/>
    </location>
</feature>
<protein>
    <submittedName>
        <fullName evidence="6">DNA-binding winged helix-turn-helix (WHTH) domain-containing protein</fullName>
    </submittedName>
</protein>
<dbReference type="RefSeq" id="WP_097111501.1">
    <property type="nucleotide sequence ID" value="NZ_OBEB01000004.1"/>
</dbReference>
<feature type="transmembrane region" description="Helical" evidence="4">
    <location>
        <begin position="143"/>
        <end position="161"/>
    </location>
</feature>
<evidence type="ECO:0000256" key="1">
    <source>
        <dbReference type="ARBA" id="ARBA00009820"/>
    </source>
</evidence>
<keyword evidence="7" id="KW-1185">Reference proteome</keyword>
<dbReference type="SUPFAM" id="SSF46894">
    <property type="entry name" value="C-terminal effector domain of the bipartite response regulators"/>
    <property type="match status" value="1"/>
</dbReference>
<dbReference type="Proteomes" id="UP000219353">
    <property type="component" value="Unassembled WGS sequence"/>
</dbReference>
<keyword evidence="4" id="KW-0812">Transmembrane</keyword>
<proteinExistence type="inferred from homology"/>
<dbReference type="InterPro" id="IPR011042">
    <property type="entry name" value="6-blade_b-propeller_TolB-like"/>
</dbReference>
<keyword evidence="2 3" id="KW-0238">DNA-binding</keyword>
<dbReference type="Pfam" id="PF07676">
    <property type="entry name" value="PD40"/>
    <property type="match status" value="2"/>
</dbReference>
<evidence type="ECO:0000256" key="4">
    <source>
        <dbReference type="SAM" id="Phobius"/>
    </source>
</evidence>
<dbReference type="Gene3D" id="1.10.10.10">
    <property type="entry name" value="Winged helix-like DNA-binding domain superfamily/Winged helix DNA-binding domain"/>
    <property type="match status" value="1"/>
</dbReference>
<name>A0A285IY44_9GAMM</name>
<keyword evidence="4" id="KW-0472">Membrane</keyword>
<dbReference type="SUPFAM" id="SSF82171">
    <property type="entry name" value="DPP6 N-terminal domain-like"/>
    <property type="match status" value="1"/>
</dbReference>
<dbReference type="EMBL" id="OBEB01000004">
    <property type="protein sequence ID" value="SNY52975.1"/>
    <property type="molecule type" value="Genomic_DNA"/>
</dbReference>
<dbReference type="InterPro" id="IPR001867">
    <property type="entry name" value="OmpR/PhoB-type_DNA-bd"/>
</dbReference>
<evidence type="ECO:0000259" key="5">
    <source>
        <dbReference type="PROSITE" id="PS51755"/>
    </source>
</evidence>
<dbReference type="GO" id="GO:0000160">
    <property type="term" value="P:phosphorelay signal transduction system"/>
    <property type="evidence" value="ECO:0007669"/>
    <property type="project" value="InterPro"/>
</dbReference>
<dbReference type="PANTHER" id="PTHR36842:SF1">
    <property type="entry name" value="PROTEIN TOLB"/>
    <property type="match status" value="1"/>
</dbReference>
<dbReference type="GO" id="GO:0006355">
    <property type="term" value="P:regulation of DNA-templated transcription"/>
    <property type="evidence" value="ECO:0007669"/>
    <property type="project" value="InterPro"/>
</dbReference>